<reference evidence="2" key="1">
    <citation type="submission" date="2016-04" db="EMBL/GenBank/DDBJ databases">
        <authorList>
            <person name="Evans L.H."/>
            <person name="Alamgir A."/>
            <person name="Owens N."/>
            <person name="Weber N.D."/>
            <person name="Virtaneva K."/>
            <person name="Barbian K."/>
            <person name="Babar A."/>
            <person name="Rosenke K."/>
        </authorList>
    </citation>
    <scope>NUCLEOTIDE SEQUENCE [LARGE SCALE GENOMIC DNA]</scope>
    <source>
        <strain evidence="2">CBS 101.48</strain>
    </source>
</reference>
<feature type="compositionally biased region" description="Acidic residues" evidence="1">
    <location>
        <begin position="322"/>
        <end position="335"/>
    </location>
</feature>
<organism evidence="2">
    <name type="scientific">Absidia glauca</name>
    <name type="common">Pin mould</name>
    <dbReference type="NCBI Taxonomy" id="4829"/>
    <lineage>
        <taxon>Eukaryota</taxon>
        <taxon>Fungi</taxon>
        <taxon>Fungi incertae sedis</taxon>
        <taxon>Mucoromycota</taxon>
        <taxon>Mucoromycotina</taxon>
        <taxon>Mucoromycetes</taxon>
        <taxon>Mucorales</taxon>
        <taxon>Cunninghamellaceae</taxon>
        <taxon>Absidia</taxon>
    </lineage>
</organism>
<evidence type="ECO:0000313" key="2">
    <source>
        <dbReference type="EMBL" id="SAL99530.1"/>
    </source>
</evidence>
<evidence type="ECO:0000256" key="1">
    <source>
        <dbReference type="SAM" id="MobiDB-lite"/>
    </source>
</evidence>
<feature type="compositionally biased region" description="Polar residues" evidence="1">
    <location>
        <begin position="289"/>
        <end position="305"/>
    </location>
</feature>
<keyword evidence="3" id="KW-1185">Reference proteome</keyword>
<dbReference type="AlphaFoldDB" id="A0A163J533"/>
<feature type="compositionally biased region" description="Polar residues" evidence="1">
    <location>
        <begin position="459"/>
        <end position="471"/>
    </location>
</feature>
<protein>
    <submittedName>
        <fullName evidence="2">Uncharacterized protein</fullName>
    </submittedName>
</protein>
<gene>
    <name evidence="2" type="primary">ABSGL_05168.1 scaffold 6766</name>
</gene>
<feature type="region of interest" description="Disordered" evidence="1">
    <location>
        <begin position="211"/>
        <end position="246"/>
    </location>
</feature>
<dbReference type="EMBL" id="LT552879">
    <property type="protein sequence ID" value="SAL99530.1"/>
    <property type="molecule type" value="Genomic_DNA"/>
</dbReference>
<proteinExistence type="predicted"/>
<accession>A0A163J533</accession>
<name>A0A163J533_ABSGL</name>
<feature type="region of interest" description="Disordered" evidence="1">
    <location>
        <begin position="79"/>
        <end position="120"/>
    </location>
</feature>
<feature type="compositionally biased region" description="Low complexity" evidence="1">
    <location>
        <begin position="433"/>
        <end position="458"/>
    </location>
</feature>
<sequence>MFDACVSTCNDSNIHTVSVKLADIMQPEKPTTNCVKVIVFCKLKDLFSQEPCELVKERIESDTIYYRFGALLVDDTTGDGVTPTTATLDSKEEEEKDLISFDNDVSEPPITPAPSSSKAYSSMSPLSASFIPSSLPQPHQTPAKPSPAFTSIVRYDQPLYVMAAPYYPPPPMKVPLFRSPVQPYQTNSSTYSDFIQPPKSTKITIKSPLETMDTAPSSATSSPLNAKVKPFIPSLPPNKTMATEESKDTTAFNVNAVSFTPLSPVSSPSLQQPPLYKRPVSTAIRISKPPSSVDEQVDDSSTPLNVQAPPFTPPPSLTTTPVDDDDDDDDEEEEQLAQPTIVLNPEIVQLPSSTPIRISKPPTTPIDINAPNSAFNVKAIPFIPSTTVKPSSPTVESKANPSSQLSTKASIFTPSSHANGTSFNIHAEAFTPATTSSTSGSASSSISSTPLHSIPSSPVSTDKPTPTSDVSSLHLASEPTTRLALHPPPYSPDLINL</sequence>
<feature type="region of interest" description="Disordered" evidence="1">
    <location>
        <begin position="385"/>
        <end position="407"/>
    </location>
</feature>
<feature type="compositionally biased region" description="Polar residues" evidence="1">
    <location>
        <begin position="214"/>
        <end position="224"/>
    </location>
</feature>
<feature type="region of interest" description="Disordered" evidence="1">
    <location>
        <begin position="433"/>
        <end position="497"/>
    </location>
</feature>
<evidence type="ECO:0000313" key="3">
    <source>
        <dbReference type="Proteomes" id="UP000078561"/>
    </source>
</evidence>
<feature type="region of interest" description="Disordered" evidence="1">
    <location>
        <begin position="286"/>
        <end position="340"/>
    </location>
</feature>
<dbReference type="Proteomes" id="UP000078561">
    <property type="component" value="Unassembled WGS sequence"/>
</dbReference>
<feature type="compositionally biased region" description="Low complexity" evidence="1">
    <location>
        <begin position="79"/>
        <end position="88"/>
    </location>
</feature>
<dbReference type="InParanoid" id="A0A163J533"/>